<evidence type="ECO:0000313" key="2">
    <source>
        <dbReference type="EMBL" id="KAG2605948.1"/>
    </source>
</evidence>
<sequence>MHWSTNCSSLAHIPSWLLVFFQRYTNYYAKSTETQVVMRYHPMQLYNSGFKSDCSTSVDSTTHLSRFLHVLFIFCDVATFLAIQDLLFLHLQMMPI</sequence>
<keyword evidence="1" id="KW-0472">Membrane</keyword>
<reference evidence="2" key="1">
    <citation type="submission" date="2020-05" db="EMBL/GenBank/DDBJ databases">
        <title>WGS assembly of Panicum virgatum.</title>
        <authorList>
            <person name="Lovell J.T."/>
            <person name="Jenkins J."/>
            <person name="Shu S."/>
            <person name="Juenger T.E."/>
            <person name="Schmutz J."/>
        </authorList>
    </citation>
    <scope>NUCLEOTIDE SEQUENCE</scope>
    <source>
        <strain evidence="2">AP13</strain>
    </source>
</reference>
<dbReference type="Proteomes" id="UP000823388">
    <property type="component" value="Chromosome 4N"/>
</dbReference>
<keyword evidence="1" id="KW-1133">Transmembrane helix</keyword>
<accession>A0A8T0T8L1</accession>
<keyword evidence="1" id="KW-0812">Transmembrane</keyword>
<protein>
    <submittedName>
        <fullName evidence="2">Uncharacterized protein</fullName>
    </submittedName>
</protein>
<evidence type="ECO:0000256" key="1">
    <source>
        <dbReference type="SAM" id="Phobius"/>
    </source>
</evidence>
<feature type="transmembrane region" description="Helical" evidence="1">
    <location>
        <begin position="67"/>
        <end position="89"/>
    </location>
</feature>
<dbReference type="AlphaFoldDB" id="A0A8T0T8L1"/>
<comment type="caution">
    <text evidence="2">The sequence shown here is derived from an EMBL/GenBank/DDBJ whole genome shotgun (WGS) entry which is preliminary data.</text>
</comment>
<name>A0A8T0T8L1_PANVG</name>
<evidence type="ECO:0000313" key="3">
    <source>
        <dbReference type="Proteomes" id="UP000823388"/>
    </source>
</evidence>
<keyword evidence="3" id="KW-1185">Reference proteome</keyword>
<dbReference type="EMBL" id="CM029044">
    <property type="protein sequence ID" value="KAG2605948.1"/>
    <property type="molecule type" value="Genomic_DNA"/>
</dbReference>
<organism evidence="2 3">
    <name type="scientific">Panicum virgatum</name>
    <name type="common">Blackwell switchgrass</name>
    <dbReference type="NCBI Taxonomy" id="38727"/>
    <lineage>
        <taxon>Eukaryota</taxon>
        <taxon>Viridiplantae</taxon>
        <taxon>Streptophyta</taxon>
        <taxon>Embryophyta</taxon>
        <taxon>Tracheophyta</taxon>
        <taxon>Spermatophyta</taxon>
        <taxon>Magnoliopsida</taxon>
        <taxon>Liliopsida</taxon>
        <taxon>Poales</taxon>
        <taxon>Poaceae</taxon>
        <taxon>PACMAD clade</taxon>
        <taxon>Panicoideae</taxon>
        <taxon>Panicodae</taxon>
        <taxon>Paniceae</taxon>
        <taxon>Panicinae</taxon>
        <taxon>Panicum</taxon>
        <taxon>Panicum sect. Hiantes</taxon>
    </lineage>
</organism>
<proteinExistence type="predicted"/>
<gene>
    <name evidence="2" type="ORF">PVAP13_4NG159300</name>
</gene>